<dbReference type="Gene3D" id="2.40.70.10">
    <property type="entry name" value="Acid Proteases"/>
    <property type="match status" value="2"/>
</dbReference>
<dbReference type="InterPro" id="IPR001461">
    <property type="entry name" value="Aspartic_peptidase_A1"/>
</dbReference>
<reference evidence="5" key="1">
    <citation type="submission" date="2022-11" db="UniProtKB">
        <authorList>
            <consortium name="WormBaseParasite"/>
        </authorList>
    </citation>
    <scope>IDENTIFICATION</scope>
</reference>
<dbReference type="GO" id="GO:0006508">
    <property type="term" value="P:proteolysis"/>
    <property type="evidence" value="ECO:0007669"/>
    <property type="project" value="InterPro"/>
</dbReference>
<keyword evidence="4" id="KW-1185">Reference proteome</keyword>
<dbReference type="Pfam" id="PF00026">
    <property type="entry name" value="Asp"/>
    <property type="match status" value="1"/>
</dbReference>
<name>A0A915DQP6_9BILA</name>
<dbReference type="InterPro" id="IPR033121">
    <property type="entry name" value="PEPTIDASE_A1"/>
</dbReference>
<dbReference type="WBParaSite" id="jg21904">
    <property type="protein sequence ID" value="jg21904"/>
    <property type="gene ID" value="jg21904"/>
</dbReference>
<comment type="similarity">
    <text evidence="1">Belongs to the peptidase A1 family.</text>
</comment>
<dbReference type="AlphaFoldDB" id="A0A915DQP6"/>
<feature type="chain" id="PRO_5037908677" evidence="2">
    <location>
        <begin position="21"/>
        <end position="412"/>
    </location>
</feature>
<proteinExistence type="inferred from homology"/>
<dbReference type="CDD" id="cd05471">
    <property type="entry name" value="pepsin_like"/>
    <property type="match status" value="1"/>
</dbReference>
<dbReference type="InterPro" id="IPR021109">
    <property type="entry name" value="Peptidase_aspartic_dom_sf"/>
</dbReference>
<dbReference type="GO" id="GO:0004190">
    <property type="term" value="F:aspartic-type endopeptidase activity"/>
    <property type="evidence" value="ECO:0007669"/>
    <property type="project" value="InterPro"/>
</dbReference>
<evidence type="ECO:0000313" key="4">
    <source>
        <dbReference type="Proteomes" id="UP000887574"/>
    </source>
</evidence>
<protein>
    <submittedName>
        <fullName evidence="5">Peptidase A1 domain-containing protein</fullName>
    </submittedName>
</protein>
<evidence type="ECO:0000256" key="2">
    <source>
        <dbReference type="SAM" id="SignalP"/>
    </source>
</evidence>
<keyword evidence="2" id="KW-0732">Signal</keyword>
<organism evidence="4 5">
    <name type="scientific">Ditylenchus dipsaci</name>
    <dbReference type="NCBI Taxonomy" id="166011"/>
    <lineage>
        <taxon>Eukaryota</taxon>
        <taxon>Metazoa</taxon>
        <taxon>Ecdysozoa</taxon>
        <taxon>Nematoda</taxon>
        <taxon>Chromadorea</taxon>
        <taxon>Rhabditida</taxon>
        <taxon>Tylenchina</taxon>
        <taxon>Tylenchomorpha</taxon>
        <taxon>Sphaerularioidea</taxon>
        <taxon>Anguinidae</taxon>
        <taxon>Anguininae</taxon>
        <taxon>Ditylenchus</taxon>
    </lineage>
</organism>
<feature type="domain" description="Peptidase A1" evidence="3">
    <location>
        <begin position="76"/>
        <end position="412"/>
    </location>
</feature>
<dbReference type="GO" id="GO:0005764">
    <property type="term" value="C:lysosome"/>
    <property type="evidence" value="ECO:0007669"/>
    <property type="project" value="TreeGrafter"/>
</dbReference>
<evidence type="ECO:0000256" key="1">
    <source>
        <dbReference type="ARBA" id="ARBA00007447"/>
    </source>
</evidence>
<dbReference type="PANTHER" id="PTHR47966:SF8">
    <property type="entry name" value="ASPARTIC PROTEASE 1-RELATED"/>
    <property type="match status" value="1"/>
</dbReference>
<dbReference type="InterPro" id="IPR034164">
    <property type="entry name" value="Pepsin-like_dom"/>
</dbReference>
<dbReference type="PROSITE" id="PS51767">
    <property type="entry name" value="PEPTIDASE_A1"/>
    <property type="match status" value="1"/>
</dbReference>
<dbReference type="Proteomes" id="UP000887574">
    <property type="component" value="Unplaced"/>
</dbReference>
<sequence length="412" mass="45457">MTFLTSFCFVLLGLFSVSQAVVHTITTVNHKLYPGSPEYSHYYKRHQAQLKKRIGLQAYRSRSQGILTTENVYFSSVANISVGTPAQTFIVETDFFWNENLILIDSKANLSSVSQDLPAKNTFSSSQSSTFTDLSNNFTSWFGNGHLANDILTLGDNVISKVDFGLLDTVGSFLSYFSFDGLLGLAPSISNSASSNLTSVLNQLATALDEPVITIWTNNNRSGNGSSAATVGAVDSENCESNWIYVPRVETDYSSYSFHVSSVEMTLNENKQTLGLNKTIIIDQYASSMYLPASLEPWLVNATYAVYDSDSGYYKVDCDTSKAAKLVFNIGGESNTTSTANKQLVISAADYVVYKKSSDFCYLAAHFSKYIHVLETNIQFMKNHCLALTSETRLSGSLILKLRLLMLNNFNK</sequence>
<evidence type="ECO:0000313" key="5">
    <source>
        <dbReference type="WBParaSite" id="jg21904"/>
    </source>
</evidence>
<accession>A0A915DQP6</accession>
<dbReference type="PANTHER" id="PTHR47966">
    <property type="entry name" value="BETA-SITE APP-CLEAVING ENZYME, ISOFORM A-RELATED"/>
    <property type="match status" value="1"/>
</dbReference>
<dbReference type="SUPFAM" id="SSF50630">
    <property type="entry name" value="Acid proteases"/>
    <property type="match status" value="1"/>
</dbReference>
<feature type="signal peptide" evidence="2">
    <location>
        <begin position="1"/>
        <end position="20"/>
    </location>
</feature>
<evidence type="ECO:0000259" key="3">
    <source>
        <dbReference type="PROSITE" id="PS51767"/>
    </source>
</evidence>